<protein>
    <submittedName>
        <fullName evidence="4">ABC transporter substrate-binding protein</fullName>
    </submittedName>
</protein>
<sequence length="402" mass="43513">MRLVIGFVIGVLVTMVATQYVVPALAGGDGAEDGELVILSGLDQSEGGQRQALVDQWNDIRPANPARIVELPANADQAHSEMVAHAQSGAEQVDIYNLDVTWMAEFADAGFIRPLEDADTTGFLEKPLRTCRYDGKLWGLPFNTDAGLLYYRRDIVDVPPETASEMRETIEEAKPDGMRAGLTTQLADYEGLTVAVHEAVWAAGGEVVGADGRVALDSDEAQAALRRLADDVRDADVNLQASLEFDELASTHAFGAGQALFMRNWPVAYRTLGDSVEFGVTPLPGGSVLGGQNLAVAAKSERPRAAQELIEFLTDPRSQQILFERGGLAATRDIIYLDSAVTSRYPYAKTLETAIQNARLRPVTPHYTAFSECLRGVVRELLVTGSLPPDAVDRLARCLEGR</sequence>
<dbReference type="PANTHER" id="PTHR30061:SF50">
    <property type="entry name" value="MALTOSE_MALTODEXTRIN-BINDING PERIPLASMIC PROTEIN"/>
    <property type="match status" value="1"/>
</dbReference>
<keyword evidence="3" id="KW-0732">Signal</keyword>
<dbReference type="GO" id="GO:0042956">
    <property type="term" value="P:maltodextrin transmembrane transport"/>
    <property type="evidence" value="ECO:0007669"/>
    <property type="project" value="TreeGrafter"/>
</dbReference>
<comment type="similarity">
    <text evidence="1">Belongs to the bacterial solute-binding protein 1 family.</text>
</comment>
<dbReference type="GO" id="GO:0015768">
    <property type="term" value="P:maltose transport"/>
    <property type="evidence" value="ECO:0007669"/>
    <property type="project" value="TreeGrafter"/>
</dbReference>
<dbReference type="RefSeq" id="WP_189212195.1">
    <property type="nucleotide sequence ID" value="NZ_BMRB01000003.1"/>
</dbReference>
<comment type="caution">
    <text evidence="4">The sequence shown here is derived from an EMBL/GenBank/DDBJ whole genome shotgun (WGS) entry which is preliminary data.</text>
</comment>
<reference evidence="4" key="1">
    <citation type="journal article" date="2014" name="Int. J. Syst. Evol. Microbiol.">
        <title>Complete genome sequence of Corynebacterium casei LMG S-19264T (=DSM 44701T), isolated from a smear-ripened cheese.</title>
        <authorList>
            <consortium name="US DOE Joint Genome Institute (JGI-PGF)"/>
            <person name="Walter F."/>
            <person name="Albersmeier A."/>
            <person name="Kalinowski J."/>
            <person name="Ruckert C."/>
        </authorList>
    </citation>
    <scope>NUCLEOTIDE SEQUENCE</scope>
    <source>
        <strain evidence="4">JCM 3276</strain>
    </source>
</reference>
<dbReference type="GO" id="GO:1901982">
    <property type="term" value="F:maltose binding"/>
    <property type="evidence" value="ECO:0007669"/>
    <property type="project" value="TreeGrafter"/>
</dbReference>
<dbReference type="Proteomes" id="UP000660680">
    <property type="component" value="Unassembled WGS sequence"/>
</dbReference>
<dbReference type="Gene3D" id="3.40.190.10">
    <property type="entry name" value="Periplasmic binding protein-like II"/>
    <property type="match status" value="2"/>
</dbReference>
<organism evidence="4 5">
    <name type="scientific">Actinokineospora fastidiosa</name>
    <dbReference type="NCBI Taxonomy" id="1816"/>
    <lineage>
        <taxon>Bacteria</taxon>
        <taxon>Bacillati</taxon>
        <taxon>Actinomycetota</taxon>
        <taxon>Actinomycetes</taxon>
        <taxon>Pseudonocardiales</taxon>
        <taxon>Pseudonocardiaceae</taxon>
        <taxon>Actinokineospora</taxon>
    </lineage>
</organism>
<evidence type="ECO:0000256" key="2">
    <source>
        <dbReference type="ARBA" id="ARBA00022448"/>
    </source>
</evidence>
<gene>
    <name evidence="4" type="ORF">GCM10010171_41650</name>
</gene>
<proteinExistence type="inferred from homology"/>
<evidence type="ECO:0000256" key="3">
    <source>
        <dbReference type="ARBA" id="ARBA00022729"/>
    </source>
</evidence>
<dbReference type="InterPro" id="IPR006059">
    <property type="entry name" value="SBP"/>
</dbReference>
<keyword evidence="2" id="KW-0813">Transport</keyword>
<dbReference type="AlphaFoldDB" id="A0A918LG30"/>
<keyword evidence="5" id="KW-1185">Reference proteome</keyword>
<dbReference type="GO" id="GO:0055052">
    <property type="term" value="C:ATP-binding cassette (ABC) transporter complex, substrate-binding subunit-containing"/>
    <property type="evidence" value="ECO:0007669"/>
    <property type="project" value="TreeGrafter"/>
</dbReference>
<dbReference type="SUPFAM" id="SSF53850">
    <property type="entry name" value="Periplasmic binding protein-like II"/>
    <property type="match status" value="1"/>
</dbReference>
<dbReference type="EMBL" id="BMRB01000003">
    <property type="protein sequence ID" value="GGS42446.1"/>
    <property type="molecule type" value="Genomic_DNA"/>
</dbReference>
<dbReference type="PANTHER" id="PTHR30061">
    <property type="entry name" value="MALTOSE-BINDING PERIPLASMIC PROTEIN"/>
    <property type="match status" value="1"/>
</dbReference>
<dbReference type="Pfam" id="PF13416">
    <property type="entry name" value="SBP_bac_8"/>
    <property type="match status" value="1"/>
</dbReference>
<name>A0A918LG30_9PSEU</name>
<evidence type="ECO:0000256" key="1">
    <source>
        <dbReference type="ARBA" id="ARBA00008520"/>
    </source>
</evidence>
<reference evidence="4" key="2">
    <citation type="submission" date="2020-09" db="EMBL/GenBank/DDBJ databases">
        <authorList>
            <person name="Sun Q."/>
            <person name="Ohkuma M."/>
        </authorList>
    </citation>
    <scope>NUCLEOTIDE SEQUENCE</scope>
    <source>
        <strain evidence="4">JCM 3276</strain>
    </source>
</reference>
<accession>A0A918LG30</accession>
<evidence type="ECO:0000313" key="4">
    <source>
        <dbReference type="EMBL" id="GGS42446.1"/>
    </source>
</evidence>
<evidence type="ECO:0000313" key="5">
    <source>
        <dbReference type="Proteomes" id="UP000660680"/>
    </source>
</evidence>